<proteinExistence type="predicted"/>
<evidence type="ECO:0000259" key="1">
    <source>
        <dbReference type="SMART" id="SM00256"/>
    </source>
</evidence>
<evidence type="ECO:0000313" key="3">
    <source>
        <dbReference type="RefSeq" id="XP_019100762.1"/>
    </source>
</evidence>
<dbReference type="InterPro" id="IPR036047">
    <property type="entry name" value="F-box-like_dom_sf"/>
</dbReference>
<dbReference type="InterPro" id="IPR050232">
    <property type="entry name" value="FBL13/AtMIF1-like"/>
</dbReference>
<keyword evidence="2" id="KW-1185">Reference proteome</keyword>
<name>A0ABM1RP24_CAMSA</name>
<sequence length="471" mass="53295">MAQESSRAASSLPRLCNDHLRGGHLRNIDLISSLPDEILQHILFFVPTQLAITTCVLSRRWRHVWSDTPFLSFVDSYMPPGNAAWINEALTRCTAPKMIKFHLKTRMYHTAADVDRWIEFAMSRNVENLSLCVGQNSNYHYNYNIPDIVYINSSIKQLNFELPHVCIIPSCSISWTSLKKLSLSWSSLSDEYVAKILCGCPILESLRLNHCPHVRVLALSKSLGVRTLEITCSRFVSGPMQIVAPNVHSLRMHNYQLPCTLVDVSSLTVAKVDVSRHSGRETINDYLFESLHEMLEKFQNAEKLNFGCNFLQLTCADGLVFMRPLLSVAEVRGITFPMLKIKALILETEIFQCIIPGIETLLQNSPNLKTVTVHANTQNYYNEYVGVGGWRSKDGASWNRSHCELESKHVASFVELVLKNTKALDKMVLQLYGDYPRLKFEELVQTLPHNNTVSIVLSTSQNGTHHMSGES</sequence>
<dbReference type="SUPFAM" id="SSF52047">
    <property type="entry name" value="RNI-like"/>
    <property type="match status" value="1"/>
</dbReference>
<dbReference type="PANTHER" id="PTHR31900">
    <property type="entry name" value="F-BOX/RNI SUPERFAMILY PROTEIN-RELATED"/>
    <property type="match status" value="1"/>
</dbReference>
<protein>
    <submittedName>
        <fullName evidence="3">Probable F-box protein At1g60180</fullName>
    </submittedName>
</protein>
<dbReference type="Pfam" id="PF23622">
    <property type="entry name" value="LRR_At1g61320_AtMIF1"/>
    <property type="match status" value="1"/>
</dbReference>
<dbReference type="InterPro" id="IPR055357">
    <property type="entry name" value="LRR_At1g61320_AtMIF1"/>
</dbReference>
<gene>
    <name evidence="3" type="primary">LOC104788944</name>
</gene>
<organism evidence="2 3">
    <name type="scientific">Camelina sativa</name>
    <name type="common">False flax</name>
    <name type="synonym">Myagrum sativum</name>
    <dbReference type="NCBI Taxonomy" id="90675"/>
    <lineage>
        <taxon>Eukaryota</taxon>
        <taxon>Viridiplantae</taxon>
        <taxon>Streptophyta</taxon>
        <taxon>Embryophyta</taxon>
        <taxon>Tracheophyta</taxon>
        <taxon>Spermatophyta</taxon>
        <taxon>Magnoliopsida</taxon>
        <taxon>eudicotyledons</taxon>
        <taxon>Gunneridae</taxon>
        <taxon>Pentapetalae</taxon>
        <taxon>rosids</taxon>
        <taxon>malvids</taxon>
        <taxon>Brassicales</taxon>
        <taxon>Brassicaceae</taxon>
        <taxon>Camelineae</taxon>
        <taxon>Camelina</taxon>
    </lineage>
</organism>
<dbReference type="SUPFAM" id="SSF81383">
    <property type="entry name" value="F-box domain"/>
    <property type="match status" value="1"/>
</dbReference>
<dbReference type="GeneID" id="104788944"/>
<dbReference type="Pfam" id="PF00646">
    <property type="entry name" value="F-box"/>
    <property type="match status" value="1"/>
</dbReference>
<dbReference type="InterPro" id="IPR001810">
    <property type="entry name" value="F-box_dom"/>
</dbReference>
<dbReference type="Gene3D" id="1.20.1280.50">
    <property type="match status" value="1"/>
</dbReference>
<dbReference type="Gene3D" id="3.80.10.10">
    <property type="entry name" value="Ribonuclease Inhibitor"/>
    <property type="match status" value="1"/>
</dbReference>
<dbReference type="PANTHER" id="PTHR31900:SF32">
    <property type="entry name" value="F-BOX_RNI_FBD-LIKE DOMAIN PROTEIN"/>
    <property type="match status" value="1"/>
</dbReference>
<reference evidence="2" key="1">
    <citation type="journal article" date="2014" name="Nat. Commun.">
        <title>The emerging biofuel crop Camelina sativa retains a highly undifferentiated hexaploid genome structure.</title>
        <authorList>
            <person name="Kagale S."/>
            <person name="Koh C."/>
            <person name="Nixon J."/>
            <person name="Bollina V."/>
            <person name="Clarke W.E."/>
            <person name="Tuteja R."/>
            <person name="Spillane C."/>
            <person name="Robinson S.J."/>
            <person name="Links M.G."/>
            <person name="Clarke C."/>
            <person name="Higgins E.E."/>
            <person name="Huebert T."/>
            <person name="Sharpe A.G."/>
            <person name="Parkin I.A."/>
        </authorList>
    </citation>
    <scope>NUCLEOTIDE SEQUENCE [LARGE SCALE GENOMIC DNA]</scope>
    <source>
        <strain evidence="2">cv. DH55</strain>
    </source>
</reference>
<reference evidence="3" key="2">
    <citation type="submission" date="2025-08" db="UniProtKB">
        <authorList>
            <consortium name="RefSeq"/>
        </authorList>
    </citation>
    <scope>IDENTIFICATION</scope>
    <source>
        <tissue evidence="3">Leaf</tissue>
    </source>
</reference>
<accession>A0ABM1RP24</accession>
<dbReference type="SMART" id="SM00256">
    <property type="entry name" value="FBOX"/>
    <property type="match status" value="1"/>
</dbReference>
<evidence type="ECO:0000313" key="2">
    <source>
        <dbReference type="Proteomes" id="UP000694864"/>
    </source>
</evidence>
<dbReference type="InterPro" id="IPR053781">
    <property type="entry name" value="F-box_AtFBL13-like"/>
</dbReference>
<dbReference type="InterPro" id="IPR032675">
    <property type="entry name" value="LRR_dom_sf"/>
</dbReference>
<dbReference type="Proteomes" id="UP000694864">
    <property type="component" value="Chromosome 5"/>
</dbReference>
<dbReference type="RefSeq" id="XP_019100762.1">
    <property type="nucleotide sequence ID" value="XM_019245217.1"/>
</dbReference>
<dbReference type="CDD" id="cd22160">
    <property type="entry name" value="F-box_AtFBL13-like"/>
    <property type="match status" value="1"/>
</dbReference>
<feature type="domain" description="F-box" evidence="1">
    <location>
        <begin position="34"/>
        <end position="74"/>
    </location>
</feature>